<keyword evidence="2" id="KW-1185">Reference proteome</keyword>
<dbReference type="AlphaFoldDB" id="A0A392TYR9"/>
<dbReference type="Proteomes" id="UP000265520">
    <property type="component" value="Unassembled WGS sequence"/>
</dbReference>
<evidence type="ECO:0000313" key="1">
    <source>
        <dbReference type="EMBL" id="MCI66169.1"/>
    </source>
</evidence>
<accession>A0A392TYR9</accession>
<organism evidence="1 2">
    <name type="scientific">Trifolium medium</name>
    <dbReference type="NCBI Taxonomy" id="97028"/>
    <lineage>
        <taxon>Eukaryota</taxon>
        <taxon>Viridiplantae</taxon>
        <taxon>Streptophyta</taxon>
        <taxon>Embryophyta</taxon>
        <taxon>Tracheophyta</taxon>
        <taxon>Spermatophyta</taxon>
        <taxon>Magnoliopsida</taxon>
        <taxon>eudicotyledons</taxon>
        <taxon>Gunneridae</taxon>
        <taxon>Pentapetalae</taxon>
        <taxon>rosids</taxon>
        <taxon>fabids</taxon>
        <taxon>Fabales</taxon>
        <taxon>Fabaceae</taxon>
        <taxon>Papilionoideae</taxon>
        <taxon>50 kb inversion clade</taxon>
        <taxon>NPAAA clade</taxon>
        <taxon>Hologalegina</taxon>
        <taxon>IRL clade</taxon>
        <taxon>Trifolieae</taxon>
        <taxon>Trifolium</taxon>
    </lineage>
</organism>
<protein>
    <submittedName>
        <fullName evidence="1">Uncharacterized protein</fullName>
    </submittedName>
</protein>
<sequence length="71" mass="7727">TSPNLSCWSNCLSHISSQAAAAIARYSASTLDFATMFCFLLRHEIKFPPMGTQYPEVDLLSADEPAQSASE</sequence>
<reference evidence="1 2" key="1">
    <citation type="journal article" date="2018" name="Front. Plant Sci.">
        <title>Red Clover (Trifolium pratense) and Zigzag Clover (T. medium) - A Picture of Genomic Similarities and Differences.</title>
        <authorList>
            <person name="Dluhosova J."/>
            <person name="Istvanek J."/>
            <person name="Nedelnik J."/>
            <person name="Repkova J."/>
        </authorList>
    </citation>
    <scope>NUCLEOTIDE SEQUENCE [LARGE SCALE GENOMIC DNA]</scope>
    <source>
        <strain evidence="2">cv. 10/8</strain>
        <tissue evidence="1">Leaf</tissue>
    </source>
</reference>
<dbReference type="EMBL" id="LXQA010690075">
    <property type="protein sequence ID" value="MCI66169.1"/>
    <property type="molecule type" value="Genomic_DNA"/>
</dbReference>
<feature type="non-terminal residue" evidence="1">
    <location>
        <position position="1"/>
    </location>
</feature>
<name>A0A392TYR9_9FABA</name>
<evidence type="ECO:0000313" key="2">
    <source>
        <dbReference type="Proteomes" id="UP000265520"/>
    </source>
</evidence>
<comment type="caution">
    <text evidence="1">The sequence shown here is derived from an EMBL/GenBank/DDBJ whole genome shotgun (WGS) entry which is preliminary data.</text>
</comment>
<proteinExistence type="predicted"/>